<protein>
    <recommendedName>
        <fullName evidence="3">Peptidase S1 domain-containing protein</fullName>
    </recommendedName>
</protein>
<proteinExistence type="predicted"/>
<dbReference type="SUPFAM" id="SSF50494">
    <property type="entry name" value="Trypsin-like serine proteases"/>
    <property type="match status" value="1"/>
</dbReference>
<dbReference type="STRING" id="43700.ENSMALP00000001190"/>
<dbReference type="Pfam" id="PF00089">
    <property type="entry name" value="Trypsin"/>
    <property type="match status" value="1"/>
</dbReference>
<dbReference type="InterPro" id="IPR043504">
    <property type="entry name" value="Peptidase_S1_PA_chymotrypsin"/>
</dbReference>
<organism evidence="4 5">
    <name type="scientific">Monopterus albus</name>
    <name type="common">Swamp eel</name>
    <dbReference type="NCBI Taxonomy" id="43700"/>
    <lineage>
        <taxon>Eukaryota</taxon>
        <taxon>Metazoa</taxon>
        <taxon>Chordata</taxon>
        <taxon>Craniata</taxon>
        <taxon>Vertebrata</taxon>
        <taxon>Euteleostomi</taxon>
        <taxon>Actinopterygii</taxon>
        <taxon>Neopterygii</taxon>
        <taxon>Teleostei</taxon>
        <taxon>Neoteleostei</taxon>
        <taxon>Acanthomorphata</taxon>
        <taxon>Anabantaria</taxon>
        <taxon>Synbranchiformes</taxon>
        <taxon>Synbranchidae</taxon>
        <taxon>Monopterus</taxon>
    </lineage>
</organism>
<dbReference type="GO" id="GO:0004252">
    <property type="term" value="F:serine-type endopeptidase activity"/>
    <property type="evidence" value="ECO:0007669"/>
    <property type="project" value="InterPro"/>
</dbReference>
<evidence type="ECO:0000259" key="3">
    <source>
        <dbReference type="Pfam" id="PF00089"/>
    </source>
</evidence>
<evidence type="ECO:0000313" key="5">
    <source>
        <dbReference type="Proteomes" id="UP000261600"/>
    </source>
</evidence>
<evidence type="ECO:0000313" key="4">
    <source>
        <dbReference type="Ensembl" id="ENSMALP00000001190.1"/>
    </source>
</evidence>
<evidence type="ECO:0000256" key="1">
    <source>
        <dbReference type="ARBA" id="ARBA00023157"/>
    </source>
</evidence>
<dbReference type="InterPro" id="IPR009003">
    <property type="entry name" value="Peptidase_S1_PA"/>
</dbReference>
<accession>A0A3Q3PZX4</accession>
<dbReference type="PANTHER" id="PTHR24252">
    <property type="entry name" value="ACROSIN-RELATED"/>
    <property type="match status" value="1"/>
</dbReference>
<dbReference type="GO" id="GO:0006508">
    <property type="term" value="P:proteolysis"/>
    <property type="evidence" value="ECO:0007669"/>
    <property type="project" value="InterPro"/>
</dbReference>
<dbReference type="Proteomes" id="UP000261600">
    <property type="component" value="Unplaced"/>
</dbReference>
<reference evidence="4" key="2">
    <citation type="submission" date="2025-09" db="UniProtKB">
        <authorList>
            <consortium name="Ensembl"/>
        </authorList>
    </citation>
    <scope>IDENTIFICATION</scope>
</reference>
<dbReference type="PANTHER" id="PTHR24252:SF7">
    <property type="entry name" value="HYALIN"/>
    <property type="match status" value="1"/>
</dbReference>
<sequence>MFTVLLVSPAVVCGQALLNTRILGGSSVATAGVWPWMASLQWKGRHVCGGTLVAVDSVLSNANCFSR</sequence>
<feature type="domain" description="Peptidase S1" evidence="3">
    <location>
        <begin position="25"/>
        <end position="66"/>
    </location>
</feature>
<dbReference type="InterPro" id="IPR001254">
    <property type="entry name" value="Trypsin_dom"/>
</dbReference>
<keyword evidence="1" id="KW-1015">Disulfide bond</keyword>
<feature type="chain" id="PRO_5045431073" description="Peptidase S1 domain-containing protein" evidence="2">
    <location>
        <begin position="17"/>
        <end position="67"/>
    </location>
</feature>
<feature type="signal peptide" evidence="2">
    <location>
        <begin position="1"/>
        <end position="16"/>
    </location>
</feature>
<dbReference type="Gene3D" id="2.40.10.10">
    <property type="entry name" value="Trypsin-like serine proteases"/>
    <property type="match status" value="1"/>
</dbReference>
<evidence type="ECO:0000256" key="2">
    <source>
        <dbReference type="SAM" id="SignalP"/>
    </source>
</evidence>
<dbReference type="Ensembl" id="ENSMALT00000001234.1">
    <property type="protein sequence ID" value="ENSMALP00000001190.1"/>
    <property type="gene ID" value="ENSMALG00000000920.1"/>
</dbReference>
<dbReference type="AlphaFoldDB" id="A0A3Q3PZX4"/>
<keyword evidence="5" id="KW-1185">Reference proteome</keyword>
<keyword evidence="2" id="KW-0732">Signal</keyword>
<name>A0A3Q3PZX4_MONAL</name>
<reference evidence="4" key="1">
    <citation type="submission" date="2025-08" db="UniProtKB">
        <authorList>
            <consortium name="Ensembl"/>
        </authorList>
    </citation>
    <scope>IDENTIFICATION</scope>
</reference>